<dbReference type="GO" id="GO:0003676">
    <property type="term" value="F:nucleic acid binding"/>
    <property type="evidence" value="ECO:0007669"/>
    <property type="project" value="InterPro"/>
</dbReference>
<dbReference type="InterPro" id="IPR012337">
    <property type="entry name" value="RNaseH-like_sf"/>
</dbReference>
<proteinExistence type="predicted"/>
<dbReference type="EMBL" id="CP020928">
    <property type="protein sequence ID" value="AWF95164.1"/>
    <property type="molecule type" value="Genomic_DNA"/>
</dbReference>
<evidence type="ECO:0000259" key="1">
    <source>
        <dbReference type="PROSITE" id="PS50879"/>
    </source>
</evidence>
<dbReference type="Gene3D" id="3.30.420.10">
    <property type="entry name" value="Ribonuclease H-like superfamily/Ribonuclease H"/>
    <property type="match status" value="1"/>
</dbReference>
<accession>A0A2S1KQB1</accession>
<evidence type="ECO:0000313" key="3">
    <source>
        <dbReference type="Proteomes" id="UP000244870"/>
    </source>
</evidence>
<reference evidence="2 3" key="1">
    <citation type="submission" date="2017-04" db="EMBL/GenBank/DDBJ databases">
        <title>Weissella cibaria strain m2 complete genome.</title>
        <authorList>
            <person name="Pan Q."/>
            <person name="Tan M."/>
            <person name="Yao F."/>
            <person name="Su S."/>
        </authorList>
    </citation>
    <scope>NUCLEOTIDE SEQUENCE [LARGE SCALE GENOMIC DNA]</scope>
    <source>
        <strain evidence="2 3">M2</strain>
    </source>
</reference>
<dbReference type="PROSITE" id="PS50879">
    <property type="entry name" value="RNASE_H_1"/>
    <property type="match status" value="1"/>
</dbReference>
<sequence length="138" mass="15286">MKAEVFVMLIKLYADAATQGNPGPSGAGIVIVRDGTQSQQYEYLGDMTNHEAEFAATILAFEHLATLADAGDTVMFYTDSKLVADSIGKSYAKHYPAQIDRLMMLIDRYPIVLTTWIPDRQNQGAHQLALQAIHKRTK</sequence>
<organism evidence="2 3">
    <name type="scientific">Weissella cibaria</name>
    <dbReference type="NCBI Taxonomy" id="137591"/>
    <lineage>
        <taxon>Bacteria</taxon>
        <taxon>Bacillati</taxon>
        <taxon>Bacillota</taxon>
        <taxon>Bacilli</taxon>
        <taxon>Lactobacillales</taxon>
        <taxon>Lactobacillaceae</taxon>
        <taxon>Weissella</taxon>
    </lineage>
</organism>
<protein>
    <submittedName>
        <fullName evidence="2">Cell wall enzyme EbsB</fullName>
    </submittedName>
</protein>
<dbReference type="CDD" id="cd09279">
    <property type="entry name" value="RNase_HI_like"/>
    <property type="match status" value="1"/>
</dbReference>
<dbReference type="InterPro" id="IPR036397">
    <property type="entry name" value="RNaseH_sf"/>
</dbReference>
<name>A0A2S1KQB1_9LACO</name>
<dbReference type="SUPFAM" id="SSF53098">
    <property type="entry name" value="Ribonuclease H-like"/>
    <property type="match status" value="1"/>
</dbReference>
<dbReference type="GO" id="GO:0004523">
    <property type="term" value="F:RNA-DNA hybrid ribonuclease activity"/>
    <property type="evidence" value="ECO:0007669"/>
    <property type="project" value="InterPro"/>
</dbReference>
<dbReference type="InterPro" id="IPR002156">
    <property type="entry name" value="RNaseH_domain"/>
</dbReference>
<feature type="domain" description="RNase H type-1" evidence="1">
    <location>
        <begin position="6"/>
        <end position="134"/>
    </location>
</feature>
<dbReference type="Pfam" id="PF00075">
    <property type="entry name" value="RNase_H"/>
    <property type="match status" value="1"/>
</dbReference>
<dbReference type="Proteomes" id="UP000244870">
    <property type="component" value="Chromosome"/>
</dbReference>
<evidence type="ECO:0000313" key="2">
    <source>
        <dbReference type="EMBL" id="AWF95164.1"/>
    </source>
</evidence>
<gene>
    <name evidence="2" type="ORF">B6254_0757</name>
</gene>
<dbReference type="AlphaFoldDB" id="A0A2S1KQB1"/>